<dbReference type="RefSeq" id="WP_305008990.1">
    <property type="nucleotide sequence ID" value="NZ_JAUQSY010000021.1"/>
</dbReference>
<organism evidence="1 2">
    <name type="scientific">Hymenobacter aranciens</name>
    <dbReference type="NCBI Taxonomy" id="3063996"/>
    <lineage>
        <taxon>Bacteria</taxon>
        <taxon>Pseudomonadati</taxon>
        <taxon>Bacteroidota</taxon>
        <taxon>Cytophagia</taxon>
        <taxon>Cytophagales</taxon>
        <taxon>Hymenobacteraceae</taxon>
        <taxon>Hymenobacter</taxon>
    </lineage>
</organism>
<accession>A0ABT9BH08</accession>
<name>A0ABT9BH08_9BACT</name>
<comment type="caution">
    <text evidence="1">The sequence shown here is derived from an EMBL/GenBank/DDBJ whole genome shotgun (WGS) entry which is preliminary data.</text>
</comment>
<keyword evidence="2" id="KW-1185">Reference proteome</keyword>
<evidence type="ECO:0000313" key="1">
    <source>
        <dbReference type="EMBL" id="MDO7877550.1"/>
    </source>
</evidence>
<reference evidence="1" key="1">
    <citation type="submission" date="2023-07" db="EMBL/GenBank/DDBJ databases">
        <authorList>
            <person name="Kim M.K."/>
        </authorList>
    </citation>
    <scope>NUCLEOTIDE SEQUENCE</scope>
    <source>
        <strain evidence="1">ASUV-10-1</strain>
    </source>
</reference>
<evidence type="ECO:0008006" key="3">
    <source>
        <dbReference type="Google" id="ProtNLM"/>
    </source>
</evidence>
<sequence>MLKLLSFLSPLLAAATGCGDCTPVNLTPDERAWISMYRPGQQLTFRSNRGSTNRMTVEPLKEFHDNQNCNVLESGRFQPIRSTLALTSATNYGGEQSPSFSLYLYKTTPDRPAQFNWNFAGLILKGSDLKTGKPYNAITQPLTLANGRSFPNAQLLRDGQNAMYMRGSQIRAAYWDQKAGLLRYELANGEVFDLQ</sequence>
<protein>
    <recommendedName>
        <fullName evidence="3">Lipoprotein</fullName>
    </recommendedName>
</protein>
<dbReference type="EMBL" id="JAUQSY010000021">
    <property type="protein sequence ID" value="MDO7877550.1"/>
    <property type="molecule type" value="Genomic_DNA"/>
</dbReference>
<gene>
    <name evidence="1" type="ORF">Q5H93_22620</name>
</gene>
<dbReference type="Proteomes" id="UP001176429">
    <property type="component" value="Unassembled WGS sequence"/>
</dbReference>
<proteinExistence type="predicted"/>
<dbReference type="PROSITE" id="PS51257">
    <property type="entry name" value="PROKAR_LIPOPROTEIN"/>
    <property type="match status" value="1"/>
</dbReference>
<evidence type="ECO:0000313" key="2">
    <source>
        <dbReference type="Proteomes" id="UP001176429"/>
    </source>
</evidence>